<proteinExistence type="predicted"/>
<reference evidence="2 3" key="1">
    <citation type="journal article" date="2015" name="Genome Announc.">
        <title>Draft Genome of the Euendolithic (true boring) Cyanobacterium Mastigocoleus testarum strain BC008.</title>
        <authorList>
            <person name="Guida B.S."/>
            <person name="Garcia-Pichel F."/>
        </authorList>
    </citation>
    <scope>NUCLEOTIDE SEQUENCE [LARGE SCALE GENOMIC DNA]</scope>
    <source>
        <strain evidence="2 3">BC008</strain>
    </source>
</reference>
<dbReference type="RefSeq" id="WP_027845275.1">
    <property type="nucleotide sequence ID" value="NZ_LMTZ01000006.1"/>
</dbReference>
<dbReference type="AlphaFoldDB" id="A0A0V7ZZS3"/>
<dbReference type="OrthoDB" id="5638018at2"/>
<evidence type="ECO:0000313" key="2">
    <source>
        <dbReference type="EMBL" id="KST70045.1"/>
    </source>
</evidence>
<sequence>MNQIFHITQSTVWEEAKSTGIYLGDTLESEGFIHCSTRSQVVKVANRLFKNQHNLKLLCIIPSKVKPEIRYEALEGEEVFPHIYGALNIDAVSEIIDFKPGEDGSFILPANI</sequence>
<keyword evidence="3" id="KW-1185">Reference proteome</keyword>
<protein>
    <recommendedName>
        <fullName evidence="4">Glutathione S-transferase</fullName>
    </recommendedName>
</protein>
<dbReference type="EMBL" id="LMTZ01000006">
    <property type="protein sequence ID" value="KST70045.1"/>
    <property type="molecule type" value="Genomic_DNA"/>
</dbReference>
<name>A0A0V7ZZS3_9CYAN</name>
<dbReference type="EMBL" id="LMTZ01000011">
    <property type="protein sequence ID" value="KST69904.1"/>
    <property type="molecule type" value="Genomic_DNA"/>
</dbReference>
<dbReference type="Proteomes" id="UP000053372">
    <property type="component" value="Unassembled WGS sequence"/>
</dbReference>
<evidence type="ECO:0000313" key="3">
    <source>
        <dbReference type="Proteomes" id="UP000053372"/>
    </source>
</evidence>
<dbReference type="InterPro" id="IPR009297">
    <property type="entry name" value="DUF952"/>
</dbReference>
<dbReference type="Pfam" id="PF06108">
    <property type="entry name" value="DUF952"/>
    <property type="match status" value="1"/>
</dbReference>
<evidence type="ECO:0008006" key="4">
    <source>
        <dbReference type="Google" id="ProtNLM"/>
    </source>
</evidence>
<dbReference type="PANTHER" id="PTHR34129">
    <property type="entry name" value="BLR1139 PROTEIN"/>
    <property type="match status" value="1"/>
</dbReference>
<accession>A0A0V7ZZS3</accession>
<dbReference type="SUPFAM" id="SSF56399">
    <property type="entry name" value="ADP-ribosylation"/>
    <property type="match status" value="1"/>
</dbReference>
<organism evidence="2 3">
    <name type="scientific">Mastigocoleus testarum BC008</name>
    <dbReference type="NCBI Taxonomy" id="371196"/>
    <lineage>
        <taxon>Bacteria</taxon>
        <taxon>Bacillati</taxon>
        <taxon>Cyanobacteriota</taxon>
        <taxon>Cyanophyceae</taxon>
        <taxon>Nostocales</taxon>
        <taxon>Hapalosiphonaceae</taxon>
        <taxon>Mastigocoleus</taxon>
    </lineage>
</organism>
<comment type="caution">
    <text evidence="2">The sequence shown here is derived from an EMBL/GenBank/DDBJ whole genome shotgun (WGS) entry which is preliminary data.</text>
</comment>
<evidence type="ECO:0000313" key="1">
    <source>
        <dbReference type="EMBL" id="KST69904.1"/>
    </source>
</evidence>
<dbReference type="PANTHER" id="PTHR34129:SF1">
    <property type="entry name" value="DUF952 DOMAIN-CONTAINING PROTEIN"/>
    <property type="match status" value="1"/>
</dbReference>
<gene>
    <name evidence="1" type="ORF">BC008_05555</name>
    <name evidence="2" type="ORF">BC008_06280</name>
</gene>
<dbReference type="Gene3D" id="3.20.170.20">
    <property type="entry name" value="Protein of unknown function DUF952"/>
    <property type="match status" value="1"/>
</dbReference>